<organism evidence="2 3">
    <name type="scientific">Nocardia thailandica</name>
    <dbReference type="NCBI Taxonomy" id="257275"/>
    <lineage>
        <taxon>Bacteria</taxon>
        <taxon>Bacillati</taxon>
        <taxon>Actinomycetota</taxon>
        <taxon>Actinomycetes</taxon>
        <taxon>Mycobacteriales</taxon>
        <taxon>Nocardiaceae</taxon>
        <taxon>Nocardia</taxon>
    </lineage>
</organism>
<evidence type="ECO:0000313" key="2">
    <source>
        <dbReference type="EMBL" id="MFF0547092.1"/>
    </source>
</evidence>
<feature type="domain" description="DUF6879" evidence="1">
    <location>
        <begin position="7"/>
        <end position="171"/>
    </location>
</feature>
<accession>A0ABW6PXF2</accession>
<protein>
    <submittedName>
        <fullName evidence="2">DUF6879 family protein</fullName>
    </submittedName>
</protein>
<sequence length="176" mass="20201">MLLLEGDDFDDLLRSAREEAFHLEVKDTYNTPNESQPFHNFLNGGPADDYAWLQDWLDLVADTSSRGIAIRRARVVTVPHTDYTRWLLDVSHQNTAAGEDIRYLPRYLTDPDKLTSDDWWLFDRESVAFTIFEPGGQWRGGAFTTDPRIVAYCCDVRDLVWDAATPHADYVTNDAQ</sequence>
<dbReference type="Pfam" id="PF21806">
    <property type="entry name" value="DUF6879"/>
    <property type="match status" value="1"/>
</dbReference>
<dbReference type="RefSeq" id="WP_387703243.1">
    <property type="nucleotide sequence ID" value="NZ_JBIAMX010000032.1"/>
</dbReference>
<dbReference type="Proteomes" id="UP001601444">
    <property type="component" value="Unassembled WGS sequence"/>
</dbReference>
<dbReference type="InterPro" id="IPR049244">
    <property type="entry name" value="DUF6879"/>
</dbReference>
<dbReference type="EMBL" id="JBIAMX010000032">
    <property type="protein sequence ID" value="MFF0547092.1"/>
    <property type="molecule type" value="Genomic_DNA"/>
</dbReference>
<evidence type="ECO:0000259" key="1">
    <source>
        <dbReference type="Pfam" id="PF21806"/>
    </source>
</evidence>
<gene>
    <name evidence="2" type="ORF">ACFYTF_30075</name>
</gene>
<comment type="caution">
    <text evidence="2">The sequence shown here is derived from an EMBL/GenBank/DDBJ whole genome shotgun (WGS) entry which is preliminary data.</text>
</comment>
<proteinExistence type="predicted"/>
<reference evidence="2 3" key="1">
    <citation type="submission" date="2024-10" db="EMBL/GenBank/DDBJ databases">
        <title>The Natural Products Discovery Center: Release of the First 8490 Sequenced Strains for Exploring Actinobacteria Biosynthetic Diversity.</title>
        <authorList>
            <person name="Kalkreuter E."/>
            <person name="Kautsar S.A."/>
            <person name="Yang D."/>
            <person name="Bader C.D."/>
            <person name="Teijaro C.N."/>
            <person name="Fluegel L."/>
            <person name="Davis C.M."/>
            <person name="Simpson J.R."/>
            <person name="Lauterbach L."/>
            <person name="Steele A.D."/>
            <person name="Gui C."/>
            <person name="Meng S."/>
            <person name="Li G."/>
            <person name="Viehrig K."/>
            <person name="Ye F."/>
            <person name="Su P."/>
            <person name="Kiefer A.F."/>
            <person name="Nichols A."/>
            <person name="Cepeda A.J."/>
            <person name="Yan W."/>
            <person name="Fan B."/>
            <person name="Jiang Y."/>
            <person name="Adhikari A."/>
            <person name="Zheng C.-J."/>
            <person name="Schuster L."/>
            <person name="Cowan T.M."/>
            <person name="Smanski M.J."/>
            <person name="Chevrette M.G."/>
            <person name="De Carvalho L.P.S."/>
            <person name="Shen B."/>
        </authorList>
    </citation>
    <scope>NUCLEOTIDE SEQUENCE [LARGE SCALE GENOMIC DNA]</scope>
    <source>
        <strain evidence="2 3">NPDC004045</strain>
    </source>
</reference>
<evidence type="ECO:0000313" key="3">
    <source>
        <dbReference type="Proteomes" id="UP001601444"/>
    </source>
</evidence>
<keyword evidence="3" id="KW-1185">Reference proteome</keyword>
<name>A0ABW6PXF2_9NOCA</name>